<keyword evidence="1" id="KW-0812">Transmembrane</keyword>
<feature type="transmembrane region" description="Helical" evidence="1">
    <location>
        <begin position="119"/>
        <end position="147"/>
    </location>
</feature>
<sequence>MNDHSASVPSPRASSEPSLGLGGWAKQKAPYLAVLLLAIFGVAYTSIAQRPLFGYWEFLGLAVGVACVVIGWRKTDDRRERMLIARTQFLHWAAFIAAMNIVLWPSVNTFLNGPATGLALLLLLALGTFVAGVHVSVDIAILGLVLAAAVPAIAWFKQVALILALVALAIVAIGAALWSRRDDASAEPPRRPDSA</sequence>
<protein>
    <submittedName>
        <fullName evidence="2">Uncharacterized protein</fullName>
    </submittedName>
</protein>
<accession>A0A2D2CZK0</accession>
<feature type="transmembrane region" description="Helical" evidence="1">
    <location>
        <begin position="53"/>
        <end position="72"/>
    </location>
</feature>
<keyword evidence="1" id="KW-1133">Transmembrane helix</keyword>
<dbReference type="AlphaFoldDB" id="A0A2D2CZK0"/>
<dbReference type="Proteomes" id="UP000230709">
    <property type="component" value="Chromosome"/>
</dbReference>
<keyword evidence="1" id="KW-0472">Membrane</keyword>
<proteinExistence type="predicted"/>
<keyword evidence="3" id="KW-1185">Reference proteome</keyword>
<organism evidence="2 3">
    <name type="scientific">Methylosinus trichosporium (strain ATCC 35070 / NCIMB 11131 / UNIQEM 75 / OB3b)</name>
    <dbReference type="NCBI Taxonomy" id="595536"/>
    <lineage>
        <taxon>Bacteria</taxon>
        <taxon>Pseudomonadati</taxon>
        <taxon>Pseudomonadota</taxon>
        <taxon>Alphaproteobacteria</taxon>
        <taxon>Hyphomicrobiales</taxon>
        <taxon>Methylocystaceae</taxon>
        <taxon>Methylosinus</taxon>
    </lineage>
</organism>
<feature type="transmembrane region" description="Helical" evidence="1">
    <location>
        <begin position="29"/>
        <end position="47"/>
    </location>
</feature>
<name>A0A2D2CZK0_METT3</name>
<gene>
    <name evidence="2" type="ORF">CQW49_09900</name>
</gene>
<dbReference type="KEGG" id="mtw:CQW49_09900"/>
<feature type="transmembrane region" description="Helical" evidence="1">
    <location>
        <begin position="84"/>
        <end position="107"/>
    </location>
</feature>
<dbReference type="RefSeq" id="WP_003615664.1">
    <property type="nucleotide sequence ID" value="NZ_ADVE02000001.1"/>
</dbReference>
<reference evidence="3" key="1">
    <citation type="submission" date="2017-10" db="EMBL/GenBank/DDBJ databases">
        <title>Completed PacBio SMRT sequence of Methylosinus trichosporium OB3b reveals presence of a third large plasmid.</title>
        <authorList>
            <person name="Charles T.C."/>
            <person name="Lynch M.D.J."/>
            <person name="Heil J.R."/>
            <person name="Cheng J."/>
        </authorList>
    </citation>
    <scope>NUCLEOTIDE SEQUENCE [LARGE SCALE GENOMIC DNA]</scope>
    <source>
        <strain evidence="3">OB3b</strain>
    </source>
</reference>
<evidence type="ECO:0000313" key="2">
    <source>
        <dbReference type="EMBL" id="ATQ68152.1"/>
    </source>
</evidence>
<evidence type="ECO:0000256" key="1">
    <source>
        <dbReference type="SAM" id="Phobius"/>
    </source>
</evidence>
<feature type="transmembrane region" description="Helical" evidence="1">
    <location>
        <begin position="159"/>
        <end position="178"/>
    </location>
</feature>
<evidence type="ECO:0000313" key="3">
    <source>
        <dbReference type="Proteomes" id="UP000230709"/>
    </source>
</evidence>
<dbReference type="EMBL" id="CP023737">
    <property type="protein sequence ID" value="ATQ68152.1"/>
    <property type="molecule type" value="Genomic_DNA"/>
</dbReference>